<protein>
    <submittedName>
        <fullName evidence="1">Uncharacterized protein</fullName>
    </submittedName>
</protein>
<sequence>MKKYRLQIKGFRTHLLYAGERMLTEEPEIECHFRRALGIPVHIELLPAKLQKFTQLLLGMLPTSVAMNRAKKLLQPVRTSQGREFIFKQQIKRMLLISQMTDSLDFALRHLKPPGKHENFRYIASVRLDWVKAWHHLGVCDLDKMAALIRGHHQYDYGDLALALVKRQVISTPEMLKALPARSHHYNYQDKLTAGDLLRFHQVVQLLLAAGVFPEKIMQLTLYRVEKFDAQRLNATLAFLALDGKKLSVLFDKVAEELLLADTKRWQFLVETLNVKSVHAMNGFKPLLKSQRAPCETFALALLKGGASEQELKDCQELLLAIGEHKGPPPLAALKQLTEPPHNISLAQLPQAREYLLSPDDLPAFLRVLDKHGYGDAQSVLAFLRCYSLHVKTLDSWLGIIGPHGKEQSKDAVAAWTLNAGKSGYPDSFYYLIDAGLIHSFTHLQQALKLTPLGVFLLQYLVERRALTTIDAILHWYYKNAVGIGEIRFLSELDPLQQVILDDAFERKDFTLFHGNCECVRKLVTKRVDETLGPYPYKANEKTRNLYQKKREVLSKQLQVKLSGKLKILLEKTDGLLLESLVAEIDKSERELQMKIDDLSPHLNRLLNGAGPSGDALTTFEADLIAMVYRTTPSTVLEFWPKVRGREEDIAHLTEPADYSMHWQQNQIRLDKPLDHLGLRALISAVEFAERFEKLYQTDMYHACKHLSPKRLNAPAADIWSLARHLGVLLVVAQNTTFARELIGRGDNFQHMAENERLAYKQIESLHALFSVNLPDALDACQADFIEALTNTDASILASRLSLDAAIDSTTAKENLAQGLALARQRINSLFYQWVDRQKKLFVLDGGNNLNAKTKLKAVISKSPAAFFAKKGANICTAANTEMWYEQRHSHLLAFIPGQKHLAAMALLYFEHITALNTSKPTLIIRAINPLANALAMHSASSIVEGFFDVARKIAQDNNMAAVAFPRPNGMHLMSNHDDLERYIKQTYVERAHHFYPAHYLKATNKEAELPCKVDAKFYAYETGKTPVEQLYVVWLNDTQTP</sequence>
<proteinExistence type="predicted"/>
<dbReference type="Proteomes" id="UP001215231">
    <property type="component" value="Chromosome"/>
</dbReference>
<name>A0ABY7VF71_9GAMM</name>
<dbReference type="RefSeq" id="WP_274052277.1">
    <property type="nucleotide sequence ID" value="NZ_CP059693.1"/>
</dbReference>
<organism evidence="1 2">
    <name type="scientific">Thalassomonas haliotis</name>
    <dbReference type="NCBI Taxonomy" id="485448"/>
    <lineage>
        <taxon>Bacteria</taxon>
        <taxon>Pseudomonadati</taxon>
        <taxon>Pseudomonadota</taxon>
        <taxon>Gammaproteobacteria</taxon>
        <taxon>Alteromonadales</taxon>
        <taxon>Colwelliaceae</taxon>
        <taxon>Thalassomonas</taxon>
    </lineage>
</organism>
<evidence type="ECO:0000313" key="2">
    <source>
        <dbReference type="Proteomes" id="UP001215231"/>
    </source>
</evidence>
<evidence type="ECO:0000313" key="1">
    <source>
        <dbReference type="EMBL" id="WDE12037.1"/>
    </source>
</evidence>
<dbReference type="EMBL" id="CP059693">
    <property type="protein sequence ID" value="WDE12037.1"/>
    <property type="molecule type" value="Genomic_DNA"/>
</dbReference>
<accession>A0ABY7VF71</accession>
<gene>
    <name evidence="1" type="ORF">H3N35_00655</name>
</gene>
<reference evidence="1 2" key="1">
    <citation type="journal article" date="2022" name="Mar. Drugs">
        <title>Bioassay-Guided Fractionation Leads to the Detection of Cholic Acid Generated by the Rare Thalassomonas sp.</title>
        <authorList>
            <person name="Pheiffer F."/>
            <person name="Schneider Y.K."/>
            <person name="Hansen E.H."/>
            <person name="Andersen J.H."/>
            <person name="Isaksson J."/>
            <person name="Busche T."/>
            <person name="R C."/>
            <person name="Kalinowski J."/>
            <person name="Zyl L.V."/>
            <person name="Trindade M."/>
        </authorList>
    </citation>
    <scope>NUCLEOTIDE SEQUENCE [LARGE SCALE GENOMIC DNA]</scope>
    <source>
        <strain evidence="1 2">A5K-61T</strain>
    </source>
</reference>
<keyword evidence="2" id="KW-1185">Reference proteome</keyword>